<accession>A0AAW0B001</accession>
<evidence type="ECO:0000313" key="2">
    <source>
        <dbReference type="Proteomes" id="UP001362999"/>
    </source>
</evidence>
<protein>
    <submittedName>
        <fullName evidence="1">Uncharacterized protein</fullName>
    </submittedName>
</protein>
<evidence type="ECO:0000313" key="1">
    <source>
        <dbReference type="EMBL" id="KAK7019251.1"/>
    </source>
</evidence>
<dbReference type="EMBL" id="JAWWNJ010000044">
    <property type="protein sequence ID" value="KAK7019251.1"/>
    <property type="molecule type" value="Genomic_DNA"/>
</dbReference>
<dbReference type="Proteomes" id="UP001362999">
    <property type="component" value="Unassembled WGS sequence"/>
</dbReference>
<comment type="caution">
    <text evidence="1">The sequence shown here is derived from an EMBL/GenBank/DDBJ whole genome shotgun (WGS) entry which is preliminary data.</text>
</comment>
<reference evidence="1 2" key="1">
    <citation type="journal article" date="2024" name="J Genomics">
        <title>Draft genome sequencing and assembly of Favolaschia claudopus CIRM-BRFM 2984 isolated from oak limbs.</title>
        <authorList>
            <person name="Navarro D."/>
            <person name="Drula E."/>
            <person name="Chaduli D."/>
            <person name="Cazenave R."/>
            <person name="Ahrendt S."/>
            <person name="Wang J."/>
            <person name="Lipzen A."/>
            <person name="Daum C."/>
            <person name="Barry K."/>
            <person name="Grigoriev I.V."/>
            <person name="Favel A."/>
            <person name="Rosso M.N."/>
            <person name="Martin F."/>
        </authorList>
    </citation>
    <scope>NUCLEOTIDE SEQUENCE [LARGE SCALE GENOMIC DNA]</scope>
    <source>
        <strain evidence="1 2">CIRM-BRFM 2984</strain>
    </source>
</reference>
<proteinExistence type="predicted"/>
<keyword evidence="2" id="KW-1185">Reference proteome</keyword>
<organism evidence="1 2">
    <name type="scientific">Favolaschia claudopus</name>
    <dbReference type="NCBI Taxonomy" id="2862362"/>
    <lineage>
        <taxon>Eukaryota</taxon>
        <taxon>Fungi</taxon>
        <taxon>Dikarya</taxon>
        <taxon>Basidiomycota</taxon>
        <taxon>Agaricomycotina</taxon>
        <taxon>Agaricomycetes</taxon>
        <taxon>Agaricomycetidae</taxon>
        <taxon>Agaricales</taxon>
        <taxon>Marasmiineae</taxon>
        <taxon>Mycenaceae</taxon>
        <taxon>Favolaschia</taxon>
    </lineage>
</organism>
<dbReference type="AlphaFoldDB" id="A0AAW0B001"/>
<name>A0AAW0B001_9AGAR</name>
<sequence length="142" mass="15692">MVTFREDNACKSKVGRNFLQSNPCKRMAAGELVHLKIVQVKCASKCPWGHGCRETGTPYNGQGIHLKQIPYTQVHAGKALRLAKRRDWYKRDDHSTPNHTAGSISSTRETMYYAGTVAFPRDGATEHGAPEAVVGVIRVVGR</sequence>
<gene>
    <name evidence="1" type="ORF">R3P38DRAFT_2783079</name>
</gene>